<dbReference type="GO" id="GO:0008270">
    <property type="term" value="F:zinc ion binding"/>
    <property type="evidence" value="ECO:0007669"/>
    <property type="project" value="UniProtKB-KW"/>
</dbReference>
<proteinExistence type="predicted"/>
<dbReference type="InterPro" id="IPR056280">
    <property type="entry name" value="AIPP2-like_SPOC"/>
</dbReference>
<sequence>MLTHDIHVFESQWGLLPSRGAVLVWKTAVPKGVCPRAENEVDSDLKMELSSTERESDKHFLSGKSLKPGEESRAYNVCSASVSSCMQIKRVPSLVATKTDEFTDEVSKGKAVRSINDADLSSPLMSNACISINCTSGETNNPLTGDLIHDSLSGNKKMEDTSNASPSSEAFETLAKVNTASVVKSVGLNDRDPAFVGKCCDEMEYDEKCDGGSDTVEDEVNVCDICGDTGRELLLATCSRCSDGAEHIYCMRVKMDKLPGSEWLCEECMCKEESEKQDRSKYVKEARIVKGSSLSTSRQNSKYSGALDLKNRSRMNLKCARIEIKRNRDGSTPSITGKGSTGNIEAKSITKKRDLEMSVKSPRVSSPCRETVLHRDSSSKELSKKKIKATNDVISGDRSSESSLENAYLPVSSDKSKKLQSQTHMRKGTLLKSKSFHITHSKVKCKLSDEYGLQKNTVISNNAIGNNKKINTARTMGKSLSFDNARSNRPYGSDTKVKMPYHFKDLKKPAVAIEENSTQVKCTANLINPSVNSPMNTSSVLVPESDRKIVPSGQTSLLHFGSRGHDLENGHLKTNLSEATNKLAHEVSACLKEEQHKVVDDAKQHVDYSTKAAVAIGENNSKVTLHSEGKSYVRYSPNIFPLVFAVPQLDYIWKGGFEIWENGKLLVSRLSTWPTQFLENHATEDNIALYFFAENLESYGRNYKTLLECMVRDDLALRAKCDKVELLIFSSNLLPENSQSWNGMLFSVGCF</sequence>
<evidence type="ECO:0000313" key="9">
    <source>
        <dbReference type="Proteomes" id="UP001457282"/>
    </source>
</evidence>
<organism evidence="8 9">
    <name type="scientific">Rubus argutus</name>
    <name type="common">Southern blackberry</name>
    <dbReference type="NCBI Taxonomy" id="59490"/>
    <lineage>
        <taxon>Eukaryota</taxon>
        <taxon>Viridiplantae</taxon>
        <taxon>Streptophyta</taxon>
        <taxon>Embryophyta</taxon>
        <taxon>Tracheophyta</taxon>
        <taxon>Spermatophyta</taxon>
        <taxon>Magnoliopsida</taxon>
        <taxon>eudicotyledons</taxon>
        <taxon>Gunneridae</taxon>
        <taxon>Pentapetalae</taxon>
        <taxon>rosids</taxon>
        <taxon>fabids</taxon>
        <taxon>Rosales</taxon>
        <taxon>Rosaceae</taxon>
        <taxon>Rosoideae</taxon>
        <taxon>Rosoideae incertae sedis</taxon>
        <taxon>Rubus</taxon>
    </lineage>
</organism>
<evidence type="ECO:0000259" key="7">
    <source>
        <dbReference type="SMART" id="SM00249"/>
    </source>
</evidence>
<dbReference type="Gene3D" id="3.30.40.10">
    <property type="entry name" value="Zinc/RING finger domain, C3HC4 (zinc finger)"/>
    <property type="match status" value="1"/>
</dbReference>
<dbReference type="AlphaFoldDB" id="A0AAW1WW12"/>
<evidence type="ECO:0000256" key="3">
    <source>
        <dbReference type="ARBA" id="ARBA00022833"/>
    </source>
</evidence>
<dbReference type="InterPro" id="IPR011011">
    <property type="entry name" value="Znf_FYVE_PHD"/>
</dbReference>
<keyword evidence="9" id="KW-1185">Reference proteome</keyword>
<comment type="caution">
    <text evidence="8">The sequence shown here is derived from an EMBL/GenBank/DDBJ whole genome shotgun (WGS) entry which is preliminary data.</text>
</comment>
<keyword evidence="5" id="KW-0804">Transcription</keyword>
<feature type="compositionally biased region" description="Basic and acidic residues" evidence="6">
    <location>
        <begin position="371"/>
        <end position="384"/>
    </location>
</feature>
<dbReference type="InterPro" id="IPR001965">
    <property type="entry name" value="Znf_PHD"/>
</dbReference>
<dbReference type="Pfam" id="PF23121">
    <property type="entry name" value="SPOC_AIPP2"/>
    <property type="match status" value="1"/>
</dbReference>
<dbReference type="GO" id="GO:0034244">
    <property type="term" value="P:negative regulation of transcription elongation by RNA polymerase II"/>
    <property type="evidence" value="ECO:0007669"/>
    <property type="project" value="InterPro"/>
</dbReference>
<evidence type="ECO:0000256" key="5">
    <source>
        <dbReference type="ARBA" id="ARBA00023163"/>
    </source>
</evidence>
<keyword evidence="1" id="KW-0479">Metal-binding</keyword>
<dbReference type="PANTHER" id="PTHR33304:SF15">
    <property type="entry name" value="ZINC FINGER PHD-TYPE DOMAIN-CONTAINING PROTEIN"/>
    <property type="match status" value="1"/>
</dbReference>
<dbReference type="InterPro" id="IPR013083">
    <property type="entry name" value="Znf_RING/FYVE/PHD"/>
</dbReference>
<keyword evidence="3" id="KW-0862">Zinc</keyword>
<dbReference type="SUPFAM" id="SSF57903">
    <property type="entry name" value="FYVE/PHD zinc finger"/>
    <property type="match status" value="1"/>
</dbReference>
<evidence type="ECO:0000256" key="2">
    <source>
        <dbReference type="ARBA" id="ARBA00022771"/>
    </source>
</evidence>
<dbReference type="InterPro" id="IPR049914">
    <property type="entry name" value="PHD1-3/5-6"/>
</dbReference>
<feature type="domain" description="Zinc finger PHD-type" evidence="7">
    <location>
        <begin position="222"/>
        <end position="269"/>
    </location>
</feature>
<dbReference type="SMART" id="SM00249">
    <property type="entry name" value="PHD"/>
    <property type="match status" value="1"/>
</dbReference>
<dbReference type="GO" id="GO:0140566">
    <property type="term" value="F:histone reader activity"/>
    <property type="evidence" value="ECO:0007669"/>
    <property type="project" value="InterPro"/>
</dbReference>
<evidence type="ECO:0000256" key="1">
    <source>
        <dbReference type="ARBA" id="ARBA00022723"/>
    </source>
</evidence>
<dbReference type="Proteomes" id="UP001457282">
    <property type="component" value="Unassembled WGS sequence"/>
</dbReference>
<dbReference type="EMBL" id="JBEDUW010000005">
    <property type="protein sequence ID" value="KAK9927929.1"/>
    <property type="molecule type" value="Genomic_DNA"/>
</dbReference>
<accession>A0AAW1WW12</accession>
<keyword evidence="4" id="KW-0805">Transcription regulation</keyword>
<evidence type="ECO:0000256" key="4">
    <source>
        <dbReference type="ARBA" id="ARBA00023015"/>
    </source>
</evidence>
<evidence type="ECO:0000256" key="6">
    <source>
        <dbReference type="SAM" id="MobiDB-lite"/>
    </source>
</evidence>
<protein>
    <recommendedName>
        <fullName evidence="7">Zinc finger PHD-type domain-containing protein</fullName>
    </recommendedName>
</protein>
<dbReference type="PANTHER" id="PTHR33304">
    <property type="match status" value="1"/>
</dbReference>
<name>A0AAW1WW12_RUBAR</name>
<reference evidence="8 9" key="1">
    <citation type="journal article" date="2023" name="G3 (Bethesda)">
        <title>A chromosome-length genome assembly and annotation of blackberry (Rubus argutus, cv. 'Hillquist').</title>
        <authorList>
            <person name="Bruna T."/>
            <person name="Aryal R."/>
            <person name="Dudchenko O."/>
            <person name="Sargent D.J."/>
            <person name="Mead D."/>
            <person name="Buti M."/>
            <person name="Cavallini A."/>
            <person name="Hytonen T."/>
            <person name="Andres J."/>
            <person name="Pham M."/>
            <person name="Weisz D."/>
            <person name="Mascagni F."/>
            <person name="Usai G."/>
            <person name="Natali L."/>
            <person name="Bassil N."/>
            <person name="Fernandez G.E."/>
            <person name="Lomsadze A."/>
            <person name="Armour M."/>
            <person name="Olukolu B."/>
            <person name="Poorten T."/>
            <person name="Britton C."/>
            <person name="Davik J."/>
            <person name="Ashrafi H."/>
            <person name="Aiden E.L."/>
            <person name="Borodovsky M."/>
            <person name="Worthington M."/>
        </authorList>
    </citation>
    <scope>NUCLEOTIDE SEQUENCE [LARGE SCALE GENOMIC DNA]</scope>
    <source>
        <strain evidence="8">PI 553951</strain>
    </source>
</reference>
<feature type="region of interest" description="Disordered" evidence="6">
    <location>
        <begin position="355"/>
        <end position="384"/>
    </location>
</feature>
<keyword evidence="2" id="KW-0863">Zinc-finger</keyword>
<evidence type="ECO:0000313" key="8">
    <source>
        <dbReference type="EMBL" id="KAK9927929.1"/>
    </source>
</evidence>
<gene>
    <name evidence="8" type="ORF">M0R45_025090</name>
</gene>